<evidence type="ECO:0000256" key="3">
    <source>
        <dbReference type="ARBA" id="ARBA00023136"/>
    </source>
</evidence>
<reference evidence="6" key="1">
    <citation type="submission" date="2022-01" db="EMBL/GenBank/DDBJ databases">
        <title>Corynebacterium sp. nov isolated from isolated from the feces of the greater white-fronted geese (Anser albifrons) at Poyang Lake, PR China.</title>
        <authorList>
            <person name="Liu Q."/>
        </authorList>
    </citation>
    <scope>NUCLEOTIDE SEQUENCE</scope>
    <source>
        <strain evidence="6">JCM 32435</strain>
    </source>
</reference>
<keyword evidence="4" id="KW-0564">Palmitate</keyword>
<protein>
    <submittedName>
        <fullName evidence="6">LppP/LprE family lipoprotein</fullName>
    </submittedName>
</protein>
<evidence type="ECO:0000313" key="6">
    <source>
        <dbReference type="EMBL" id="MCF4006901.1"/>
    </source>
</evidence>
<evidence type="ECO:0000256" key="4">
    <source>
        <dbReference type="ARBA" id="ARBA00023139"/>
    </source>
</evidence>
<dbReference type="Proteomes" id="UP001139336">
    <property type="component" value="Unassembled WGS sequence"/>
</dbReference>
<dbReference type="AlphaFoldDB" id="A0A9X1QQG4"/>
<accession>A0A9X1QQG4</accession>
<keyword evidence="7" id="KW-1185">Reference proteome</keyword>
<dbReference type="InterPro" id="IPR025971">
    <property type="entry name" value="LppP/LprE"/>
</dbReference>
<sequence>MKNASTLRVLLVILAVSVIILAAAVGVYVGVTLQHKAHPKNCAVDPQASEVLAAVDDVNARYPLEGYSPISWEYRGESNYSPCSELSYAIVGPAGHASPDYFTYLIFFHKGKYIGVDDTEHQQQAYEVTPDGEALAVQYIDYEEFHRSGEAAAYISRFTTPVRFYWDGDKVERQGRMPNQSLSR</sequence>
<evidence type="ECO:0000256" key="2">
    <source>
        <dbReference type="ARBA" id="ARBA00022729"/>
    </source>
</evidence>
<dbReference type="RefSeq" id="WP_236118729.1">
    <property type="nucleotide sequence ID" value="NZ_JAKGSI010000003.1"/>
</dbReference>
<keyword evidence="1" id="KW-1003">Cell membrane</keyword>
<evidence type="ECO:0000313" key="7">
    <source>
        <dbReference type="Proteomes" id="UP001139336"/>
    </source>
</evidence>
<organism evidence="6 7">
    <name type="scientific">Corynebacterium uropygiale</name>
    <dbReference type="NCBI Taxonomy" id="1775911"/>
    <lineage>
        <taxon>Bacteria</taxon>
        <taxon>Bacillati</taxon>
        <taxon>Actinomycetota</taxon>
        <taxon>Actinomycetes</taxon>
        <taxon>Mycobacteriales</taxon>
        <taxon>Corynebacteriaceae</taxon>
        <taxon>Corynebacterium</taxon>
    </lineage>
</organism>
<keyword evidence="5 6" id="KW-0449">Lipoprotein</keyword>
<dbReference type="EMBL" id="JAKGSI010000003">
    <property type="protein sequence ID" value="MCF4006901.1"/>
    <property type="molecule type" value="Genomic_DNA"/>
</dbReference>
<evidence type="ECO:0000256" key="5">
    <source>
        <dbReference type="ARBA" id="ARBA00023288"/>
    </source>
</evidence>
<proteinExistence type="predicted"/>
<comment type="caution">
    <text evidence="6">The sequence shown here is derived from an EMBL/GenBank/DDBJ whole genome shotgun (WGS) entry which is preliminary data.</text>
</comment>
<dbReference type="Pfam" id="PF14041">
    <property type="entry name" value="Lipoprotein_21"/>
    <property type="match status" value="1"/>
</dbReference>
<evidence type="ECO:0000256" key="1">
    <source>
        <dbReference type="ARBA" id="ARBA00022475"/>
    </source>
</evidence>
<name>A0A9X1QQG4_9CORY</name>
<gene>
    <name evidence="6" type="ORF">L1O03_06875</name>
</gene>
<keyword evidence="2" id="KW-0732">Signal</keyword>
<keyword evidence="3" id="KW-0472">Membrane</keyword>